<gene>
    <name evidence="5" type="primary">rhaS_112</name>
    <name evidence="5" type="ORF">SDC9_140430</name>
</gene>
<dbReference type="EMBL" id="VSSQ01040123">
    <property type="protein sequence ID" value="MPM93294.1"/>
    <property type="molecule type" value="Genomic_DNA"/>
</dbReference>
<dbReference type="GO" id="GO:0003700">
    <property type="term" value="F:DNA-binding transcription factor activity"/>
    <property type="evidence" value="ECO:0007669"/>
    <property type="project" value="InterPro"/>
</dbReference>
<feature type="domain" description="HTH araC/xylS-type" evidence="4">
    <location>
        <begin position="40"/>
        <end position="138"/>
    </location>
</feature>
<keyword evidence="3" id="KW-0804">Transcription</keyword>
<dbReference type="GO" id="GO:0043565">
    <property type="term" value="F:sequence-specific DNA binding"/>
    <property type="evidence" value="ECO:0007669"/>
    <property type="project" value="InterPro"/>
</dbReference>
<dbReference type="InterPro" id="IPR009057">
    <property type="entry name" value="Homeodomain-like_sf"/>
</dbReference>
<sequence>MDHIGKAESWYEVLLHLEEYFTRLRLLLEGCEGGGHSCISQVVQYLEQHYTENITLNDLAKLVHLSPAYLSRRFHQEQGMPIRDYITRKRMERARCLLQTSRFSIKEISESCGFSNVSHFYRICKEHTGLSPAQMRQQGPSGED</sequence>
<reference evidence="5" key="1">
    <citation type="submission" date="2019-08" db="EMBL/GenBank/DDBJ databases">
        <authorList>
            <person name="Kucharzyk K."/>
            <person name="Murdoch R.W."/>
            <person name="Higgins S."/>
            <person name="Loffler F."/>
        </authorList>
    </citation>
    <scope>NUCLEOTIDE SEQUENCE</scope>
</reference>
<evidence type="ECO:0000256" key="1">
    <source>
        <dbReference type="ARBA" id="ARBA00023015"/>
    </source>
</evidence>
<comment type="caution">
    <text evidence="5">The sequence shown here is derived from an EMBL/GenBank/DDBJ whole genome shotgun (WGS) entry which is preliminary data.</text>
</comment>
<organism evidence="5">
    <name type="scientific">bioreactor metagenome</name>
    <dbReference type="NCBI Taxonomy" id="1076179"/>
    <lineage>
        <taxon>unclassified sequences</taxon>
        <taxon>metagenomes</taxon>
        <taxon>ecological metagenomes</taxon>
    </lineage>
</organism>
<dbReference type="Pfam" id="PF12833">
    <property type="entry name" value="HTH_18"/>
    <property type="match status" value="1"/>
</dbReference>
<keyword evidence="2" id="KW-0238">DNA-binding</keyword>
<dbReference type="InterPro" id="IPR018060">
    <property type="entry name" value="HTH_AraC"/>
</dbReference>
<dbReference type="PANTHER" id="PTHR43280:SF2">
    <property type="entry name" value="HTH-TYPE TRANSCRIPTIONAL REGULATOR EXSA"/>
    <property type="match status" value="1"/>
</dbReference>
<dbReference type="PRINTS" id="PR00032">
    <property type="entry name" value="HTHARAC"/>
</dbReference>
<accession>A0A645DUV7</accession>
<evidence type="ECO:0000256" key="3">
    <source>
        <dbReference type="ARBA" id="ARBA00023163"/>
    </source>
</evidence>
<dbReference type="InterPro" id="IPR020449">
    <property type="entry name" value="Tscrpt_reg_AraC-type_HTH"/>
</dbReference>
<dbReference type="PANTHER" id="PTHR43280">
    <property type="entry name" value="ARAC-FAMILY TRANSCRIPTIONAL REGULATOR"/>
    <property type="match status" value="1"/>
</dbReference>
<dbReference type="PROSITE" id="PS01124">
    <property type="entry name" value="HTH_ARAC_FAMILY_2"/>
    <property type="match status" value="1"/>
</dbReference>
<dbReference type="Gene3D" id="1.10.10.60">
    <property type="entry name" value="Homeodomain-like"/>
    <property type="match status" value="2"/>
</dbReference>
<proteinExistence type="predicted"/>
<evidence type="ECO:0000259" key="4">
    <source>
        <dbReference type="PROSITE" id="PS01124"/>
    </source>
</evidence>
<name>A0A645DUV7_9ZZZZ</name>
<dbReference type="SUPFAM" id="SSF46689">
    <property type="entry name" value="Homeodomain-like"/>
    <property type="match status" value="2"/>
</dbReference>
<evidence type="ECO:0000313" key="5">
    <source>
        <dbReference type="EMBL" id="MPM93294.1"/>
    </source>
</evidence>
<evidence type="ECO:0000256" key="2">
    <source>
        <dbReference type="ARBA" id="ARBA00023125"/>
    </source>
</evidence>
<dbReference type="AlphaFoldDB" id="A0A645DUV7"/>
<protein>
    <submittedName>
        <fullName evidence="5">HTH-type transcriptional activator RhaS</fullName>
    </submittedName>
</protein>
<keyword evidence="1" id="KW-0805">Transcription regulation</keyword>
<dbReference type="SMART" id="SM00342">
    <property type="entry name" value="HTH_ARAC"/>
    <property type="match status" value="1"/>
</dbReference>